<protein>
    <submittedName>
        <fullName evidence="2">Uncharacterized protein</fullName>
    </submittedName>
</protein>
<reference evidence="3" key="1">
    <citation type="submission" date="2017-09" db="EMBL/GenBank/DDBJ databases">
        <title>The Reconstruction of 2,631 Draft Metagenome-Assembled Genomes from the Global Oceans.</title>
        <authorList>
            <person name="Tully B.J."/>
            <person name="Graham E.D."/>
            <person name="Heidelberg J.F."/>
        </authorList>
    </citation>
    <scope>NUCLEOTIDE SEQUENCE [LARGE SCALE GENOMIC DNA]</scope>
</reference>
<dbReference type="Proteomes" id="UP000226525">
    <property type="component" value="Unassembled WGS sequence"/>
</dbReference>
<evidence type="ECO:0000256" key="1">
    <source>
        <dbReference type="SAM" id="Phobius"/>
    </source>
</evidence>
<organism evidence="2 3">
    <name type="scientific">SAR324 cluster bacterium</name>
    <dbReference type="NCBI Taxonomy" id="2024889"/>
    <lineage>
        <taxon>Bacteria</taxon>
        <taxon>Deltaproteobacteria</taxon>
        <taxon>SAR324 cluster</taxon>
    </lineage>
</organism>
<gene>
    <name evidence="2" type="ORF">CMN54_12240</name>
</gene>
<proteinExistence type="predicted"/>
<evidence type="ECO:0000313" key="2">
    <source>
        <dbReference type="EMBL" id="MAH64187.1"/>
    </source>
</evidence>
<keyword evidence="1" id="KW-1133">Transmembrane helix</keyword>
<dbReference type="AlphaFoldDB" id="A0A2D6YLW5"/>
<keyword evidence="1" id="KW-0812">Transmembrane</keyword>
<dbReference type="EMBL" id="NZEX01000142">
    <property type="protein sequence ID" value="MAH64187.1"/>
    <property type="molecule type" value="Genomic_DNA"/>
</dbReference>
<sequence length="114" mass="13273">MFDQLLVGLGVLWGLVWLLIYVQKRFPKPQDDTESCEYFLQFMLENRARFPNLLASNINPLMEQFRKEFRGVPAEKIRPSDFHTFAAQIEVKLEQAGAVKQNQSGQKQISEQEL</sequence>
<name>A0A2D6YLW5_9DELT</name>
<evidence type="ECO:0000313" key="3">
    <source>
        <dbReference type="Proteomes" id="UP000226525"/>
    </source>
</evidence>
<comment type="caution">
    <text evidence="2">The sequence shown here is derived from an EMBL/GenBank/DDBJ whole genome shotgun (WGS) entry which is preliminary data.</text>
</comment>
<accession>A0A2D6YLW5</accession>
<keyword evidence="1" id="KW-0472">Membrane</keyword>
<feature type="transmembrane region" description="Helical" evidence="1">
    <location>
        <begin position="6"/>
        <end position="22"/>
    </location>
</feature>